<feature type="chain" id="PRO_5039092154" evidence="1">
    <location>
        <begin position="29"/>
        <end position="249"/>
    </location>
</feature>
<evidence type="ECO:0000259" key="2">
    <source>
        <dbReference type="PROSITE" id="PS51173"/>
    </source>
</evidence>
<dbReference type="InterPro" id="IPR001919">
    <property type="entry name" value="CBD2"/>
</dbReference>
<organism evidence="3 4">
    <name type="scientific">Paractinoplanes atraurantiacus</name>
    <dbReference type="NCBI Taxonomy" id="1036182"/>
    <lineage>
        <taxon>Bacteria</taxon>
        <taxon>Bacillati</taxon>
        <taxon>Actinomycetota</taxon>
        <taxon>Actinomycetes</taxon>
        <taxon>Micromonosporales</taxon>
        <taxon>Micromonosporaceae</taxon>
        <taxon>Paractinoplanes</taxon>
    </lineage>
</organism>
<dbReference type="SUPFAM" id="SSF49384">
    <property type="entry name" value="Carbohydrate-binding domain"/>
    <property type="match status" value="1"/>
</dbReference>
<dbReference type="SMART" id="SM00637">
    <property type="entry name" value="CBD_II"/>
    <property type="match status" value="1"/>
</dbReference>
<keyword evidence="1" id="KW-0732">Signal</keyword>
<dbReference type="GO" id="GO:0004553">
    <property type="term" value="F:hydrolase activity, hydrolyzing O-glycosyl compounds"/>
    <property type="evidence" value="ECO:0007669"/>
    <property type="project" value="InterPro"/>
</dbReference>
<feature type="signal peptide" evidence="1">
    <location>
        <begin position="1"/>
        <end position="28"/>
    </location>
</feature>
<sequence>MRHRLNAMIGGAALALTIVMTGAAGASAAGPPISGGALLAATPGPTVTCPPVIPLTGTVAGATTTSLTISYSIFMGPPCGYDPPVTVTLFAGSEDARQWLNPVAEAVSGPERSGKVTIDGLAPDTAYWYRFSANGQRDPYWTGSGRTAAAQACAATVAIDSAWGEGFVARVTVRNPGAETLGTWNVSWRWPGDERIVSLWNGVAADGGDGVTIGNAPYNGTLAPGASTTFGMLVAATTPPGSLDLACTR</sequence>
<dbReference type="EMBL" id="OBDY01000002">
    <property type="protein sequence ID" value="SNY25182.1"/>
    <property type="molecule type" value="Genomic_DNA"/>
</dbReference>
<accession>A0A285GNN3</accession>
<dbReference type="InterPro" id="IPR012291">
    <property type="entry name" value="CBM2_carb-bd_dom_sf"/>
</dbReference>
<feature type="domain" description="CBM2" evidence="2">
    <location>
        <begin position="146"/>
        <end position="249"/>
    </location>
</feature>
<evidence type="ECO:0000313" key="4">
    <source>
        <dbReference type="Proteomes" id="UP000219612"/>
    </source>
</evidence>
<dbReference type="Proteomes" id="UP000219612">
    <property type="component" value="Unassembled WGS sequence"/>
</dbReference>
<dbReference type="InterPro" id="IPR008965">
    <property type="entry name" value="CBM2/CBM3_carb-bd_dom_sf"/>
</dbReference>
<dbReference type="GO" id="GO:0030247">
    <property type="term" value="F:polysaccharide binding"/>
    <property type="evidence" value="ECO:0007669"/>
    <property type="project" value="UniProtKB-UniRule"/>
</dbReference>
<evidence type="ECO:0000256" key="1">
    <source>
        <dbReference type="SAM" id="SignalP"/>
    </source>
</evidence>
<evidence type="ECO:0000313" key="3">
    <source>
        <dbReference type="EMBL" id="SNY25182.1"/>
    </source>
</evidence>
<dbReference type="Pfam" id="PF00553">
    <property type="entry name" value="CBM_2"/>
    <property type="match status" value="1"/>
</dbReference>
<reference evidence="3 4" key="1">
    <citation type="submission" date="2017-09" db="EMBL/GenBank/DDBJ databases">
        <authorList>
            <person name="Ehlers B."/>
            <person name="Leendertz F.H."/>
        </authorList>
    </citation>
    <scope>NUCLEOTIDE SEQUENCE [LARGE SCALE GENOMIC DNA]</scope>
    <source>
        <strain evidence="3 4">CGMCC 4.6857</strain>
    </source>
</reference>
<dbReference type="PROSITE" id="PS51173">
    <property type="entry name" value="CBM2"/>
    <property type="match status" value="1"/>
</dbReference>
<dbReference type="GO" id="GO:0005975">
    <property type="term" value="P:carbohydrate metabolic process"/>
    <property type="evidence" value="ECO:0007669"/>
    <property type="project" value="InterPro"/>
</dbReference>
<name>A0A285GNN3_9ACTN</name>
<dbReference type="RefSeq" id="WP_245922872.1">
    <property type="nucleotide sequence ID" value="NZ_OBDY01000002.1"/>
</dbReference>
<gene>
    <name evidence="3" type="ORF">SAMN05421748_102292</name>
</gene>
<protein>
    <submittedName>
        <fullName evidence="3">Cellulose binding domain-containing protein</fullName>
    </submittedName>
</protein>
<dbReference type="AlphaFoldDB" id="A0A285GNN3"/>
<keyword evidence="4" id="KW-1185">Reference proteome</keyword>
<dbReference type="Gene3D" id="2.60.40.290">
    <property type="match status" value="1"/>
</dbReference>
<proteinExistence type="predicted"/>